<sequence length="478" mass="55011">MSINWTVCCHELKRKWHNQTLKLLFLLAQFLLALVLWNSWQQYQQNLVVQQSAQAMVEEQWLAQPDRHPHRVAHFGHFAFRPPGMLSFFDQGVNSWVGHSVFLEAHKQNSANFSKDDNAELLLRFSELSVANTLLLIWPLLLIAMGFASLSGEKDSGTLQQLVSLGVSFRQLLVGKALAYLLLSLAFILPVFCATLLLAAFSEVGTDIQQWWRCLLLLAVYLLYCLIWVALILLCSLLSSTSRQSLSVLVTLWFVLTVLMPRVLADSAETLYPHLKRNDFTQTVKSEVRKTGNSHNPDDPHFNAFKERILAQYGVTRVEDLPVNYRGLVMQEGERITAEIYDRHYQAQLQRFAQQQAFVGHFYWLNPYLAARDLSMALSGTDSRHFFDFEQQAESHRYARIQQLNKLHVEEVDYHDDRGQRLSASYWQTFPAFHYAFPALSWSLSGMGRATLSALLLFGMLLILLWLPTVQRRAYVRV</sequence>
<feature type="transmembrane region" description="Helical" evidence="1">
    <location>
        <begin position="447"/>
        <end position="467"/>
    </location>
</feature>
<reference evidence="2" key="2">
    <citation type="submission" date="2020-09" db="EMBL/GenBank/DDBJ databases">
        <authorList>
            <person name="Sun Q."/>
            <person name="Zhou Y."/>
        </authorList>
    </citation>
    <scope>NUCLEOTIDE SEQUENCE</scope>
    <source>
        <strain evidence="2">CGMCC 1.7086</strain>
    </source>
</reference>
<evidence type="ECO:0000313" key="3">
    <source>
        <dbReference type="Proteomes" id="UP000606935"/>
    </source>
</evidence>
<dbReference type="GO" id="GO:0140359">
    <property type="term" value="F:ABC-type transporter activity"/>
    <property type="evidence" value="ECO:0007669"/>
    <property type="project" value="InterPro"/>
</dbReference>
<accession>A0A917YUH2</accession>
<keyword evidence="3" id="KW-1185">Reference proteome</keyword>
<keyword evidence="1" id="KW-1133">Transmembrane helix</keyword>
<dbReference type="AlphaFoldDB" id="A0A917YUH2"/>
<dbReference type="GO" id="GO:0005886">
    <property type="term" value="C:plasma membrane"/>
    <property type="evidence" value="ECO:0007669"/>
    <property type="project" value="UniProtKB-SubCell"/>
</dbReference>
<feature type="transmembrane region" description="Helical" evidence="1">
    <location>
        <begin position="178"/>
        <end position="198"/>
    </location>
</feature>
<dbReference type="EMBL" id="BMLS01000001">
    <property type="protein sequence ID" value="GGO64616.1"/>
    <property type="molecule type" value="Genomic_DNA"/>
</dbReference>
<feature type="transmembrane region" description="Helical" evidence="1">
    <location>
        <begin position="246"/>
        <end position="265"/>
    </location>
</feature>
<evidence type="ECO:0000313" key="2">
    <source>
        <dbReference type="EMBL" id="GGO64616.1"/>
    </source>
</evidence>
<organism evidence="2 3">
    <name type="scientific">Bowmanella pacifica</name>
    <dbReference type="NCBI Taxonomy" id="502051"/>
    <lineage>
        <taxon>Bacteria</taxon>
        <taxon>Pseudomonadati</taxon>
        <taxon>Pseudomonadota</taxon>
        <taxon>Gammaproteobacteria</taxon>
        <taxon>Alteromonadales</taxon>
        <taxon>Alteromonadaceae</taxon>
        <taxon>Bowmanella</taxon>
    </lineage>
</organism>
<keyword evidence="1" id="KW-0472">Membrane</keyword>
<proteinExistence type="predicted"/>
<feature type="transmembrane region" description="Helical" evidence="1">
    <location>
        <begin position="21"/>
        <end position="40"/>
    </location>
</feature>
<comment type="caution">
    <text evidence="2">The sequence shown here is derived from an EMBL/GenBank/DDBJ whole genome shotgun (WGS) entry which is preliminary data.</text>
</comment>
<dbReference type="InterPro" id="IPR021913">
    <property type="entry name" value="DUF3526"/>
</dbReference>
<dbReference type="PANTHER" id="PTHR43471">
    <property type="entry name" value="ABC TRANSPORTER PERMEASE"/>
    <property type="match status" value="1"/>
</dbReference>
<keyword evidence="1" id="KW-0812">Transmembrane</keyword>
<dbReference type="RefSeq" id="WP_188689670.1">
    <property type="nucleotide sequence ID" value="NZ_BMLS01000001.1"/>
</dbReference>
<dbReference type="Proteomes" id="UP000606935">
    <property type="component" value="Unassembled WGS sequence"/>
</dbReference>
<reference evidence="2" key="1">
    <citation type="journal article" date="2014" name="Int. J. Syst. Evol. Microbiol.">
        <title>Complete genome sequence of Corynebacterium casei LMG S-19264T (=DSM 44701T), isolated from a smear-ripened cheese.</title>
        <authorList>
            <consortium name="US DOE Joint Genome Institute (JGI-PGF)"/>
            <person name="Walter F."/>
            <person name="Albersmeier A."/>
            <person name="Kalinowski J."/>
            <person name="Ruckert C."/>
        </authorList>
    </citation>
    <scope>NUCLEOTIDE SEQUENCE</scope>
    <source>
        <strain evidence="2">CGMCC 1.7086</strain>
    </source>
</reference>
<evidence type="ECO:0000256" key="1">
    <source>
        <dbReference type="SAM" id="Phobius"/>
    </source>
</evidence>
<dbReference type="Pfam" id="PF12040">
    <property type="entry name" value="DUF3526"/>
    <property type="match status" value="1"/>
</dbReference>
<feature type="transmembrane region" description="Helical" evidence="1">
    <location>
        <begin position="210"/>
        <end position="234"/>
    </location>
</feature>
<gene>
    <name evidence="2" type="ORF">GCM10010982_04470</name>
</gene>
<dbReference type="Pfam" id="PF12679">
    <property type="entry name" value="ABC2_membrane_2"/>
    <property type="match status" value="1"/>
</dbReference>
<name>A0A917YUH2_9ALTE</name>
<feature type="transmembrane region" description="Helical" evidence="1">
    <location>
        <begin position="130"/>
        <end position="150"/>
    </location>
</feature>
<protein>
    <submittedName>
        <fullName evidence="2">ABC transporter permease</fullName>
    </submittedName>
</protein>
<dbReference type="PANTHER" id="PTHR43471:SF1">
    <property type="entry name" value="ABC TRANSPORTER PERMEASE PROTEIN NOSY-RELATED"/>
    <property type="match status" value="1"/>
</dbReference>